<protein>
    <submittedName>
        <fullName evidence="2">Uncharacterized protein</fullName>
    </submittedName>
</protein>
<evidence type="ECO:0000313" key="2">
    <source>
        <dbReference type="EMBL" id="CAE6507325.1"/>
    </source>
</evidence>
<accession>A0A8H3D066</accession>
<feature type="transmembrane region" description="Helical" evidence="1">
    <location>
        <begin position="328"/>
        <end position="346"/>
    </location>
</feature>
<proteinExistence type="predicted"/>
<comment type="caution">
    <text evidence="2">The sequence shown here is derived from an EMBL/GenBank/DDBJ whole genome shotgun (WGS) entry which is preliminary data.</text>
</comment>
<dbReference type="AlphaFoldDB" id="A0A8H3D066"/>
<organism evidence="2 3">
    <name type="scientific">Rhizoctonia solani</name>
    <dbReference type="NCBI Taxonomy" id="456999"/>
    <lineage>
        <taxon>Eukaryota</taxon>
        <taxon>Fungi</taxon>
        <taxon>Dikarya</taxon>
        <taxon>Basidiomycota</taxon>
        <taxon>Agaricomycotina</taxon>
        <taxon>Agaricomycetes</taxon>
        <taxon>Cantharellales</taxon>
        <taxon>Ceratobasidiaceae</taxon>
        <taxon>Rhizoctonia</taxon>
    </lineage>
</organism>
<keyword evidence="1" id="KW-0812">Transmembrane</keyword>
<evidence type="ECO:0000313" key="3">
    <source>
        <dbReference type="Proteomes" id="UP000663843"/>
    </source>
</evidence>
<dbReference type="EMBL" id="CAJMWT010005579">
    <property type="protein sequence ID" value="CAE6507325.1"/>
    <property type="molecule type" value="Genomic_DNA"/>
</dbReference>
<keyword evidence="1" id="KW-0472">Membrane</keyword>
<dbReference type="Proteomes" id="UP000663843">
    <property type="component" value="Unassembled WGS sequence"/>
</dbReference>
<name>A0A8H3D066_9AGAM</name>
<feature type="transmembrane region" description="Helical" evidence="1">
    <location>
        <begin position="381"/>
        <end position="400"/>
    </location>
</feature>
<reference evidence="2" key="1">
    <citation type="submission" date="2021-01" db="EMBL/GenBank/DDBJ databases">
        <authorList>
            <person name="Kaushik A."/>
        </authorList>
    </citation>
    <scope>NUCLEOTIDE SEQUENCE</scope>
    <source>
        <strain evidence="2">AG2-2IIIB</strain>
    </source>
</reference>
<evidence type="ECO:0000256" key="1">
    <source>
        <dbReference type="SAM" id="Phobius"/>
    </source>
</evidence>
<feature type="transmembrane region" description="Helical" evidence="1">
    <location>
        <begin position="299"/>
        <end position="316"/>
    </location>
</feature>
<keyword evidence="1" id="KW-1133">Transmembrane helix</keyword>
<gene>
    <name evidence="2" type="ORF">RDB_LOCUS147535</name>
</gene>
<sequence>MSLPASHPLNPIAPTEFDRFTPVSYVKIDNNLVSALSDSQGNHLARVHGSSQSVGTVVHPEGGPFSYRSYIVSTQNITDAHVAIAGRILDQCETLSKSAEITVFLYIVGQQVDHYVVDHESKTIIWASGKAPESFKGAIRAKHEHEYWIHMENFPGPRFSTPEDLRLLKEILASYAIDVLTSEGSTSPMSVQQIQTHLKSLESFSSSGDVYQTYCVARLWNLLLQSRVINKYGTLEARMDRFISLADNPPAFAGAYAFIANLMFKRPHAHLGRCSRTWTDRIAYTEEWKKFKATNEREWKQVAALACVLVIASLLVSMQRSFFFKIPIHTALLVALASVASSYYLLDQSQNLGDHAADASIYFQEREEILYGVQRIALINSIPQALLVWSFVFFVLSVFLF</sequence>